<feature type="transmembrane region" description="Helical" evidence="1">
    <location>
        <begin position="217"/>
        <end position="239"/>
    </location>
</feature>
<dbReference type="PANTHER" id="PTHR37814">
    <property type="entry name" value="CONSERVED MEMBRANE PROTEIN"/>
    <property type="match status" value="1"/>
</dbReference>
<keyword evidence="1" id="KW-0812">Transmembrane</keyword>
<keyword evidence="1" id="KW-0472">Membrane</keyword>
<gene>
    <name evidence="2" type="ORF">HF872_01885</name>
</gene>
<evidence type="ECO:0000313" key="2">
    <source>
        <dbReference type="EMBL" id="NME27381.1"/>
    </source>
</evidence>
<evidence type="ECO:0008006" key="4">
    <source>
        <dbReference type="Google" id="ProtNLM"/>
    </source>
</evidence>
<feature type="transmembrane region" description="Helical" evidence="1">
    <location>
        <begin position="149"/>
        <end position="170"/>
    </location>
</feature>
<name>A0A848BMA2_9FIRM</name>
<feature type="transmembrane region" description="Helical" evidence="1">
    <location>
        <begin position="190"/>
        <end position="208"/>
    </location>
</feature>
<feature type="transmembrane region" description="Helical" evidence="1">
    <location>
        <begin position="263"/>
        <end position="285"/>
    </location>
</feature>
<dbReference type="AlphaFoldDB" id="A0A848BMA2"/>
<keyword evidence="1" id="KW-1133">Transmembrane helix</keyword>
<proteinExistence type="predicted"/>
<dbReference type="Proteomes" id="UP000591071">
    <property type="component" value="Unassembled WGS sequence"/>
</dbReference>
<dbReference type="InterPro" id="IPR038728">
    <property type="entry name" value="YkvI-like"/>
</dbReference>
<dbReference type="EMBL" id="JABAFG010000002">
    <property type="protein sequence ID" value="NME27381.1"/>
    <property type="molecule type" value="Genomic_DNA"/>
</dbReference>
<comment type="caution">
    <text evidence="2">The sequence shown here is derived from an EMBL/GenBank/DDBJ whole genome shotgun (WGS) entry which is preliminary data.</text>
</comment>
<feature type="transmembrane region" description="Helical" evidence="1">
    <location>
        <begin position="334"/>
        <end position="356"/>
    </location>
</feature>
<feature type="transmembrane region" description="Helical" evidence="1">
    <location>
        <begin position="88"/>
        <end position="113"/>
    </location>
</feature>
<feature type="transmembrane region" description="Helical" evidence="1">
    <location>
        <begin position="306"/>
        <end position="328"/>
    </location>
</feature>
<accession>A0A848BMA2</accession>
<feature type="transmembrane region" description="Helical" evidence="1">
    <location>
        <begin position="46"/>
        <end position="67"/>
    </location>
</feature>
<dbReference type="RefSeq" id="WP_170087120.1">
    <property type="nucleotide sequence ID" value="NZ_JABAFG010000002.1"/>
</dbReference>
<dbReference type="PANTHER" id="PTHR37814:SF1">
    <property type="entry name" value="MEMBRANE PROTEIN"/>
    <property type="match status" value="1"/>
</dbReference>
<evidence type="ECO:0000313" key="3">
    <source>
        <dbReference type="Proteomes" id="UP000591071"/>
    </source>
</evidence>
<reference evidence="2 3" key="1">
    <citation type="submission" date="2020-04" db="EMBL/GenBank/DDBJ databases">
        <authorList>
            <person name="Hitch T.C.A."/>
            <person name="Wylensek D."/>
            <person name="Clavel T."/>
        </authorList>
    </citation>
    <scope>NUCLEOTIDE SEQUENCE [LARGE SCALE GENOMIC DNA]</scope>
    <source>
        <strain evidence="2 3">Oil-RF-744-FAT-WT-6-1</strain>
    </source>
</reference>
<sequence length="375" mass="41295">MEKAKTSWTKYVIPGFVFQQVVIGGGYGTGAEIAQFFGTQGLLGGFLAQMITMVVWTLMCVITFEFVRIFKTYDYGSLMKRLLGRGAILYEVCYWAMMVIIMGVVCASAGSMLNSLTGLSKWFGIGILSAGMVILVLKGTATIEKALTVWGYILYAVYILFMAVVFYKFGGAIANEFARAEIGGDWWFNGLRYSFYNLVVVAVVLYTVRDLKNRKEAVLCGIISGIFGIIPAVLLLLVMGCNFTAAIQAEIPVAVVFEELNMLWLYILFESVLLGTLIATGTGFIKAVDDRVEIAYKRAKGYVPRWVRPAIAVGLTALGVVVSTFGLIPLIAQGYGIICWGFFLFFALPMLTIGLYKINSHDPDAEIEAEIYNEN</sequence>
<organism evidence="2 3">
    <name type="scientific">Megasphaera hexanoica</name>
    <dbReference type="NCBI Taxonomy" id="1675036"/>
    <lineage>
        <taxon>Bacteria</taxon>
        <taxon>Bacillati</taxon>
        <taxon>Bacillota</taxon>
        <taxon>Negativicutes</taxon>
        <taxon>Veillonellales</taxon>
        <taxon>Veillonellaceae</taxon>
        <taxon>Megasphaera</taxon>
    </lineage>
</organism>
<feature type="transmembrane region" description="Helical" evidence="1">
    <location>
        <begin position="119"/>
        <end position="137"/>
    </location>
</feature>
<protein>
    <recommendedName>
        <fullName evidence="4">Membrane protein YkvI</fullName>
    </recommendedName>
</protein>
<evidence type="ECO:0000256" key="1">
    <source>
        <dbReference type="SAM" id="Phobius"/>
    </source>
</evidence>